<feature type="region of interest" description="Disordered" evidence="1">
    <location>
        <begin position="41"/>
        <end position="60"/>
    </location>
</feature>
<evidence type="ECO:0000313" key="3">
    <source>
        <dbReference type="Proteomes" id="UP001311799"/>
    </source>
</evidence>
<reference evidence="2 3" key="1">
    <citation type="submission" date="2023-10" db="EMBL/GenBank/DDBJ databases">
        <title>Comparative genomics analysis reveals potential genetic determinants of host preference in Cryptosporidium xiaoi.</title>
        <authorList>
            <person name="Xiao L."/>
            <person name="Li J."/>
        </authorList>
    </citation>
    <scope>NUCLEOTIDE SEQUENCE [LARGE SCALE GENOMIC DNA]</scope>
    <source>
        <strain evidence="2 3">52996</strain>
    </source>
</reference>
<sequence length="624" mass="71706">MIKLKKQSEKGDVAIKSSDSTNKTSQAVKIMAHLKDLDKMIKNGGKKEKKNKSFTNKKKKKLASVENQITSLKIISRIAGKVRDREVERQPFMDYSPDRHPHITTKNVDKLLYLETSTLAIGRSLARNNILHERETLQKMRGACIYIKAKLPGAVEKFKGKNELKTSYKDQKITEKKDSQTKYTDSGINKDKSNIDSVIERDRKIEIDVTTIHSILGLSGIELLGDIDTSDITRIRHKLIHMKESINSMIPEVSSDYVIKGLIKFDPNKLIGLVPMLLSVVKNKYVNPNFWASVIHELWLFLVVFQHNNLKIGDNSTESIIDSIKSSSKETEERLNKIHLFPDYFVAVSYLFSGMIDTKIPGVLRLLVRLNVMYYLECRINSLLLFCKSSTELWIDSVKLSALLNNIDSIRTLLTALSESNCIDMQQITLRIFTSNLVNIILYHLISSPIGLVNEKNNIKLIVCVIEFLNECLLIGHSKELLNIVSDNNFVDNSIINNVFGYGYMFYSELDANNIHLDKKEDLIVRDYNHNQYSYSTVGYYENSMNNKKLSENYNLWDIFSLVCNPKYSESILYPTILFLADIMYFSFVYEISLNYTSLKSLLISIRMLHKHFKKTTMVSLFLF</sequence>
<evidence type="ECO:0000313" key="2">
    <source>
        <dbReference type="EMBL" id="KAK6587561.1"/>
    </source>
</evidence>
<feature type="compositionally biased region" description="Basic and acidic residues" evidence="1">
    <location>
        <begin position="1"/>
        <end position="13"/>
    </location>
</feature>
<feature type="compositionally biased region" description="Polar residues" evidence="1">
    <location>
        <begin position="17"/>
        <end position="26"/>
    </location>
</feature>
<name>A0AAV9XS95_9CRYT</name>
<evidence type="ECO:0000256" key="1">
    <source>
        <dbReference type="SAM" id="MobiDB-lite"/>
    </source>
</evidence>
<protein>
    <submittedName>
        <fullName evidence="2">Uncharacterized protein</fullName>
    </submittedName>
</protein>
<feature type="region of interest" description="Disordered" evidence="1">
    <location>
        <begin position="1"/>
        <end position="26"/>
    </location>
</feature>
<keyword evidence="3" id="KW-1185">Reference proteome</keyword>
<comment type="caution">
    <text evidence="2">The sequence shown here is derived from an EMBL/GenBank/DDBJ whole genome shotgun (WGS) entry which is preliminary data.</text>
</comment>
<feature type="compositionally biased region" description="Basic residues" evidence="1">
    <location>
        <begin position="47"/>
        <end position="60"/>
    </location>
</feature>
<dbReference type="AlphaFoldDB" id="A0AAV9XS95"/>
<gene>
    <name evidence="2" type="ORF">RS030_91540</name>
</gene>
<dbReference type="Proteomes" id="UP001311799">
    <property type="component" value="Unassembled WGS sequence"/>
</dbReference>
<proteinExistence type="predicted"/>
<dbReference type="EMBL" id="JAWDEY010000037">
    <property type="protein sequence ID" value="KAK6587561.1"/>
    <property type="molecule type" value="Genomic_DNA"/>
</dbReference>
<accession>A0AAV9XS95</accession>
<organism evidence="2 3">
    <name type="scientific">Cryptosporidium xiaoi</name>
    <dbReference type="NCBI Taxonomy" id="659607"/>
    <lineage>
        <taxon>Eukaryota</taxon>
        <taxon>Sar</taxon>
        <taxon>Alveolata</taxon>
        <taxon>Apicomplexa</taxon>
        <taxon>Conoidasida</taxon>
        <taxon>Coccidia</taxon>
        <taxon>Eucoccidiorida</taxon>
        <taxon>Eimeriorina</taxon>
        <taxon>Cryptosporidiidae</taxon>
        <taxon>Cryptosporidium</taxon>
    </lineage>
</organism>